<keyword evidence="2" id="KW-1185">Reference proteome</keyword>
<reference evidence="1 2" key="1">
    <citation type="submission" date="2024-03" db="EMBL/GenBank/DDBJ databases">
        <title>Genome-scale model development and genomic sequencing of the oleaginous clade Lipomyces.</title>
        <authorList>
            <consortium name="Lawrence Berkeley National Laboratory"/>
            <person name="Czajka J.J."/>
            <person name="Han Y."/>
            <person name="Kim J."/>
            <person name="Mondo S.J."/>
            <person name="Hofstad B.A."/>
            <person name="Robles A."/>
            <person name="Haridas S."/>
            <person name="Riley R."/>
            <person name="LaButti K."/>
            <person name="Pangilinan J."/>
            <person name="Andreopoulos W."/>
            <person name="Lipzen A."/>
            <person name="Yan J."/>
            <person name="Wang M."/>
            <person name="Ng V."/>
            <person name="Grigoriev I.V."/>
            <person name="Spatafora J.W."/>
            <person name="Magnuson J.K."/>
            <person name="Baker S.E."/>
            <person name="Pomraning K.R."/>
        </authorList>
    </citation>
    <scope>NUCLEOTIDE SEQUENCE [LARGE SCALE GENOMIC DNA]</scope>
    <source>
        <strain evidence="1 2">Phaff 52-87</strain>
    </source>
</reference>
<organism evidence="1 2">
    <name type="scientific">Myxozyma melibiosi</name>
    <dbReference type="NCBI Taxonomy" id="54550"/>
    <lineage>
        <taxon>Eukaryota</taxon>
        <taxon>Fungi</taxon>
        <taxon>Dikarya</taxon>
        <taxon>Ascomycota</taxon>
        <taxon>Saccharomycotina</taxon>
        <taxon>Lipomycetes</taxon>
        <taxon>Lipomycetales</taxon>
        <taxon>Lipomycetaceae</taxon>
        <taxon>Myxozyma</taxon>
    </lineage>
</organism>
<evidence type="ECO:0000313" key="1">
    <source>
        <dbReference type="EMBL" id="KAK7203930.1"/>
    </source>
</evidence>
<dbReference type="PANTHER" id="PTHR37852:SF1">
    <property type="entry name" value="HIG1 DOMAIN-CONTAINING PROTEIN"/>
    <property type="match status" value="1"/>
</dbReference>
<protein>
    <submittedName>
        <fullName evidence="1">Uncharacterized protein</fullName>
    </submittedName>
</protein>
<dbReference type="EMBL" id="JBBJBU010000010">
    <property type="protein sequence ID" value="KAK7203930.1"/>
    <property type="molecule type" value="Genomic_DNA"/>
</dbReference>
<comment type="caution">
    <text evidence="1">The sequence shown here is derived from an EMBL/GenBank/DDBJ whole genome shotgun (WGS) entry which is preliminary data.</text>
</comment>
<accession>A0ABR1F298</accession>
<evidence type="ECO:0000313" key="2">
    <source>
        <dbReference type="Proteomes" id="UP001498771"/>
    </source>
</evidence>
<dbReference type="RefSeq" id="XP_064766963.1">
    <property type="nucleotide sequence ID" value="XM_064914262.1"/>
</dbReference>
<proteinExistence type="predicted"/>
<dbReference type="GeneID" id="90039774"/>
<dbReference type="PANTHER" id="PTHR37852">
    <property type="entry name" value="YALI0B21208P"/>
    <property type="match status" value="1"/>
</dbReference>
<gene>
    <name evidence="1" type="ORF">BZA70DRAFT_291012</name>
</gene>
<sequence>MAGTEPEPAKPSSTQAVLEAANDEMILLPELDASEYLKSLDQPYSRFGVSPVLRIPGLLISSLFITIPLGAYRGANLSGLQFLAENSHRLPGNVQGWYFYHKRKNYVMMFNAMKMSFSFTVQGLAFTAGLFGIEAALDTARGQVDFLNTTAGAGFVGYLYARRHKLPWRQVKSTIKTGAKMGMVYGLAQDLVRSFDGRTWYVNLIKDTFLNEDEQQDGPPPTLEAK</sequence>
<dbReference type="Proteomes" id="UP001498771">
    <property type="component" value="Unassembled WGS sequence"/>
</dbReference>
<name>A0ABR1F298_9ASCO</name>